<dbReference type="AlphaFoldDB" id="A0AA36B3P3"/>
<dbReference type="EMBL" id="OX597820">
    <property type="protein sequence ID" value="CAI9726357.1"/>
    <property type="molecule type" value="Genomic_DNA"/>
</dbReference>
<organism evidence="1 2">
    <name type="scientific">Octopus vulgaris</name>
    <name type="common">Common octopus</name>
    <dbReference type="NCBI Taxonomy" id="6645"/>
    <lineage>
        <taxon>Eukaryota</taxon>
        <taxon>Metazoa</taxon>
        <taxon>Spiralia</taxon>
        <taxon>Lophotrochozoa</taxon>
        <taxon>Mollusca</taxon>
        <taxon>Cephalopoda</taxon>
        <taxon>Coleoidea</taxon>
        <taxon>Octopodiformes</taxon>
        <taxon>Octopoda</taxon>
        <taxon>Incirrata</taxon>
        <taxon>Octopodidae</taxon>
        <taxon>Octopus</taxon>
    </lineage>
</organism>
<proteinExistence type="predicted"/>
<sequence>MWLSSPDDMDLSLMHVCERTRVTVYLIGALFKHLTTEHSSKYDTNTEEAEEFDCLQKTIKREQTQVSQDFSK</sequence>
<keyword evidence="2" id="KW-1185">Reference proteome</keyword>
<evidence type="ECO:0000313" key="2">
    <source>
        <dbReference type="Proteomes" id="UP001162480"/>
    </source>
</evidence>
<name>A0AA36B3P3_OCTVU</name>
<dbReference type="Proteomes" id="UP001162480">
    <property type="component" value="Chromosome 7"/>
</dbReference>
<gene>
    <name evidence="1" type="ORF">OCTVUL_1B023274</name>
</gene>
<accession>A0AA36B3P3</accession>
<evidence type="ECO:0000313" key="1">
    <source>
        <dbReference type="EMBL" id="CAI9726357.1"/>
    </source>
</evidence>
<reference evidence="1" key="1">
    <citation type="submission" date="2023-08" db="EMBL/GenBank/DDBJ databases">
        <authorList>
            <person name="Alioto T."/>
            <person name="Alioto T."/>
            <person name="Gomez Garrido J."/>
        </authorList>
    </citation>
    <scope>NUCLEOTIDE SEQUENCE</scope>
</reference>
<protein>
    <submittedName>
        <fullName evidence="1">Uncharacterized protein</fullName>
    </submittedName>
</protein>